<sequence>MQCILTRSDYGIYYGGETVSVDQSQSFTCPFCGKMGFSEGTLQEHVTLEHSENSFEVVCPICAASPSGEPNHVTNDFAAHLTLEHRSPRDLDEVTTSRQVRRISHPGRGISGARARRNQMQFNSSSTLPSLSPNSRDSINPLAELLSQLSGVRRSTNLNQSNTTSQLQQLQMQLQLERQQAQAARQHLERLPRRQNQTGGGTAVQFNQAFHVEPTTSPSASCSSSSYLLSRYTECNLTESEQQALEVDHADHSIFVQELLLTTLAEKLSVSGGFGSIIEKLDFSVDQEGSVSALSVNKDVEVKSTTSSKGSTQFSSSCLNLPQQRHALPSTQVSQTTQQVNQRPSIKSSTTHSAQQSSCTNINSCGQSCQDSMMQQSPLGPRAGASVFSFWGQSREGQASGLTLNRNPSHEGRSTSPSSTRRKVLRHVDDRNKSNEPPPP</sequence>
<evidence type="ECO:0000313" key="3">
    <source>
        <dbReference type="Proteomes" id="UP000694941"/>
    </source>
</evidence>
<evidence type="ECO:0000313" key="4">
    <source>
        <dbReference type="RefSeq" id="XP_022247087.1"/>
    </source>
</evidence>
<name>A0ABM1STY1_LIMPO</name>
<gene>
    <name evidence="4" type="primary">LOC106463783</name>
</gene>
<dbReference type="Proteomes" id="UP000694941">
    <property type="component" value="Unplaced"/>
</dbReference>
<evidence type="ECO:0000256" key="1">
    <source>
        <dbReference type="SAM" id="MobiDB-lite"/>
    </source>
</evidence>
<feature type="region of interest" description="Disordered" evidence="1">
    <location>
        <begin position="328"/>
        <end position="361"/>
    </location>
</feature>
<evidence type="ECO:0000259" key="2">
    <source>
        <dbReference type="Pfam" id="PF05605"/>
    </source>
</evidence>
<dbReference type="Pfam" id="PF05605">
    <property type="entry name" value="zf-Di19"/>
    <property type="match status" value="1"/>
</dbReference>
<organism evidence="3 4">
    <name type="scientific">Limulus polyphemus</name>
    <name type="common">Atlantic horseshoe crab</name>
    <dbReference type="NCBI Taxonomy" id="6850"/>
    <lineage>
        <taxon>Eukaryota</taxon>
        <taxon>Metazoa</taxon>
        <taxon>Ecdysozoa</taxon>
        <taxon>Arthropoda</taxon>
        <taxon>Chelicerata</taxon>
        <taxon>Merostomata</taxon>
        <taxon>Xiphosura</taxon>
        <taxon>Limulidae</taxon>
        <taxon>Limulus</taxon>
    </lineage>
</organism>
<feature type="region of interest" description="Disordered" evidence="1">
    <location>
        <begin position="398"/>
        <end position="440"/>
    </location>
</feature>
<proteinExistence type="predicted"/>
<reference evidence="4" key="1">
    <citation type="submission" date="2025-08" db="UniProtKB">
        <authorList>
            <consortium name="RefSeq"/>
        </authorList>
    </citation>
    <scope>IDENTIFICATION</scope>
    <source>
        <tissue evidence="4">Muscle</tissue>
    </source>
</reference>
<dbReference type="InterPro" id="IPR008598">
    <property type="entry name" value="Di19_Zn-bd"/>
</dbReference>
<protein>
    <submittedName>
        <fullName evidence="4">E3 ubiquitin-protein ligase KCMF1-like</fullName>
    </submittedName>
</protein>
<feature type="compositionally biased region" description="Polar residues" evidence="1">
    <location>
        <begin position="341"/>
        <end position="361"/>
    </location>
</feature>
<feature type="compositionally biased region" description="Polar residues" evidence="1">
    <location>
        <begin position="398"/>
        <end position="407"/>
    </location>
</feature>
<dbReference type="GeneID" id="106463783"/>
<feature type="compositionally biased region" description="Low complexity" evidence="1">
    <location>
        <begin position="330"/>
        <end position="340"/>
    </location>
</feature>
<feature type="domain" description="Di19 zinc-binding" evidence="2">
    <location>
        <begin position="25"/>
        <end position="86"/>
    </location>
</feature>
<keyword evidence="3" id="KW-1185">Reference proteome</keyword>
<dbReference type="RefSeq" id="XP_022247087.1">
    <property type="nucleotide sequence ID" value="XM_022391379.1"/>
</dbReference>
<accession>A0ABM1STY1</accession>